<dbReference type="PROSITE" id="PS51832">
    <property type="entry name" value="HD_GYP"/>
    <property type="match status" value="1"/>
</dbReference>
<dbReference type="Proteomes" id="UP001336250">
    <property type="component" value="Unassembled WGS sequence"/>
</dbReference>
<dbReference type="RefSeq" id="WP_332291475.1">
    <property type="nucleotide sequence ID" value="NZ_JAZIBG010000036.1"/>
</dbReference>
<dbReference type="InterPro" id="IPR003607">
    <property type="entry name" value="HD/PDEase_dom"/>
</dbReference>
<proteinExistence type="predicted"/>
<dbReference type="Gene3D" id="1.10.3210.10">
    <property type="entry name" value="Hypothetical protein af1432"/>
    <property type="match status" value="1"/>
</dbReference>
<reference evidence="3 4" key="1">
    <citation type="submission" date="2024-02" db="EMBL/GenBank/DDBJ databases">
        <title>Genome sequence of Aquincola sp. MAHUQ-54.</title>
        <authorList>
            <person name="Huq M.A."/>
        </authorList>
    </citation>
    <scope>NUCLEOTIDE SEQUENCE [LARGE SCALE GENOMIC DNA]</scope>
    <source>
        <strain evidence="3 4">MAHUQ-54</strain>
    </source>
</reference>
<dbReference type="InterPro" id="IPR037522">
    <property type="entry name" value="HD_GYP_dom"/>
</dbReference>
<evidence type="ECO:0000259" key="2">
    <source>
        <dbReference type="PROSITE" id="PS51832"/>
    </source>
</evidence>
<protein>
    <submittedName>
        <fullName evidence="3">HD-GYP domain-containing protein</fullName>
        <ecNumber evidence="3">3.1.4.-</ecNumber>
    </submittedName>
</protein>
<feature type="domain" description="HD-GYP" evidence="2">
    <location>
        <begin position="145"/>
        <end position="339"/>
    </location>
</feature>
<dbReference type="GO" id="GO:0008081">
    <property type="term" value="F:phosphoric diester hydrolase activity"/>
    <property type="evidence" value="ECO:0007669"/>
    <property type="project" value="UniProtKB-ARBA"/>
</dbReference>
<keyword evidence="3" id="KW-0378">Hydrolase</keyword>
<dbReference type="PROSITE" id="PS51831">
    <property type="entry name" value="HD"/>
    <property type="match status" value="1"/>
</dbReference>
<dbReference type="EC" id="3.1.4.-" evidence="3"/>
<dbReference type="PANTHER" id="PTHR43155">
    <property type="entry name" value="CYCLIC DI-GMP PHOSPHODIESTERASE PA4108-RELATED"/>
    <property type="match status" value="1"/>
</dbReference>
<evidence type="ECO:0000313" key="4">
    <source>
        <dbReference type="Proteomes" id="UP001336250"/>
    </source>
</evidence>
<dbReference type="PANTHER" id="PTHR43155:SF2">
    <property type="entry name" value="CYCLIC DI-GMP PHOSPHODIESTERASE PA4108"/>
    <property type="match status" value="1"/>
</dbReference>
<dbReference type="CDD" id="cd00077">
    <property type="entry name" value="HDc"/>
    <property type="match status" value="1"/>
</dbReference>
<sequence length="413" mass="44775">MLKKIAVADLRLGMFLHAFESSWIRHPFWKSRFLLDDPADLQAARASGIAECWIDPARGLDVAQADGRPGLQRAAEPAPAAEALASVQAGPAVPEVSAPFDEELRRAAQVCKRSTQAVKSMFAEARLGRALDAEQCLPMVEEISASVFRNPGALVSLARLKTRDEYTYMHSVAVCALMVSLGRELGLDADQCREAGLAGLLHDMGKAAIPLDILNKPGKLTDEEFGIVRTHPERGHDMLQGGSAGEAVLDVCLHHHERVDGTGYPHRLGGDALSRVARMGAVCDVYDAITSNRPYKAGWDPAESIARMMSWQGHFDEQVFGAFVKSLGIYPTGSLVRLESGRLAVVVEQSPGALVSPVVKVFFSTRSNLPVSVQRIDLSMPGVRDRIAGREPAANWNFPQLAELWAGDAAPRR</sequence>
<dbReference type="AlphaFoldDB" id="A0AAW9QFJ9"/>
<name>A0AAW9QFJ9_9BURK</name>
<dbReference type="EMBL" id="JAZIBG010000036">
    <property type="protein sequence ID" value="MEF7616101.1"/>
    <property type="molecule type" value="Genomic_DNA"/>
</dbReference>
<gene>
    <name evidence="3" type="ORF">V4F39_19460</name>
</gene>
<keyword evidence="4" id="KW-1185">Reference proteome</keyword>
<accession>A0AAW9QFJ9</accession>
<evidence type="ECO:0000259" key="1">
    <source>
        <dbReference type="PROSITE" id="PS51831"/>
    </source>
</evidence>
<dbReference type="SUPFAM" id="SSF109604">
    <property type="entry name" value="HD-domain/PDEase-like"/>
    <property type="match status" value="1"/>
</dbReference>
<feature type="domain" description="HD" evidence="1">
    <location>
        <begin position="167"/>
        <end position="289"/>
    </location>
</feature>
<evidence type="ECO:0000313" key="3">
    <source>
        <dbReference type="EMBL" id="MEF7616101.1"/>
    </source>
</evidence>
<organism evidence="3 4">
    <name type="scientific">Aquincola agrisoli</name>
    <dbReference type="NCBI Taxonomy" id="3119538"/>
    <lineage>
        <taxon>Bacteria</taxon>
        <taxon>Pseudomonadati</taxon>
        <taxon>Pseudomonadota</taxon>
        <taxon>Betaproteobacteria</taxon>
        <taxon>Burkholderiales</taxon>
        <taxon>Sphaerotilaceae</taxon>
        <taxon>Aquincola</taxon>
    </lineage>
</organism>
<dbReference type="InterPro" id="IPR021812">
    <property type="entry name" value="DUF3391"/>
</dbReference>
<dbReference type="Pfam" id="PF11871">
    <property type="entry name" value="DUF3391"/>
    <property type="match status" value="1"/>
</dbReference>
<dbReference type="Pfam" id="PF13487">
    <property type="entry name" value="HD_5"/>
    <property type="match status" value="1"/>
</dbReference>
<dbReference type="SMART" id="SM00471">
    <property type="entry name" value="HDc"/>
    <property type="match status" value="1"/>
</dbReference>
<dbReference type="InterPro" id="IPR006674">
    <property type="entry name" value="HD_domain"/>
</dbReference>
<comment type="caution">
    <text evidence="3">The sequence shown here is derived from an EMBL/GenBank/DDBJ whole genome shotgun (WGS) entry which is preliminary data.</text>
</comment>